<sequence>MKVDAYIDFYHLCGGDMLAKPYESYSTLDDALVACDGNPTCAGVMESSETEFRILRVFRNIKLVSGSYNYYLADRSNGKSLPKAPSATEIKVLFAIYPGGKCPSTMSFNGTTCIGKSGVTKEMCAQFPDYMNATFKNNACEAATRDAIIETWS</sequence>
<dbReference type="Proteomes" id="UP000887578">
    <property type="component" value="Unplaced"/>
</dbReference>
<dbReference type="WBParaSite" id="PDA_v2.g12455.t1">
    <property type="protein sequence ID" value="PDA_v2.g12455.t1"/>
    <property type="gene ID" value="PDA_v2.g12455"/>
</dbReference>
<evidence type="ECO:0000313" key="2">
    <source>
        <dbReference type="WBParaSite" id="PDA_v2.g12455.t1"/>
    </source>
</evidence>
<organism evidence="1 2">
    <name type="scientific">Panagrolaimus davidi</name>
    <dbReference type="NCBI Taxonomy" id="227884"/>
    <lineage>
        <taxon>Eukaryota</taxon>
        <taxon>Metazoa</taxon>
        <taxon>Ecdysozoa</taxon>
        <taxon>Nematoda</taxon>
        <taxon>Chromadorea</taxon>
        <taxon>Rhabditida</taxon>
        <taxon>Tylenchina</taxon>
        <taxon>Panagrolaimomorpha</taxon>
        <taxon>Panagrolaimoidea</taxon>
        <taxon>Panagrolaimidae</taxon>
        <taxon>Panagrolaimus</taxon>
    </lineage>
</organism>
<protein>
    <submittedName>
        <fullName evidence="2">Uncharacterized protein</fullName>
    </submittedName>
</protein>
<accession>A0A914P3N0</accession>
<proteinExistence type="predicted"/>
<name>A0A914P3N0_9BILA</name>
<evidence type="ECO:0000313" key="1">
    <source>
        <dbReference type="Proteomes" id="UP000887578"/>
    </source>
</evidence>
<dbReference type="AlphaFoldDB" id="A0A914P3N0"/>
<reference evidence="2" key="1">
    <citation type="submission" date="2022-11" db="UniProtKB">
        <authorList>
            <consortium name="WormBaseParasite"/>
        </authorList>
    </citation>
    <scope>IDENTIFICATION</scope>
</reference>
<keyword evidence="1" id="KW-1185">Reference proteome</keyword>